<evidence type="ECO:0000256" key="1">
    <source>
        <dbReference type="SAM" id="MobiDB-lite"/>
    </source>
</evidence>
<feature type="region of interest" description="Disordered" evidence="1">
    <location>
        <begin position="1"/>
        <end position="33"/>
    </location>
</feature>
<feature type="compositionally biased region" description="Polar residues" evidence="1">
    <location>
        <begin position="13"/>
        <end position="24"/>
    </location>
</feature>
<gene>
    <name evidence="2" type="ORF">METZ01_LOCUS179603</name>
</gene>
<reference evidence="2" key="1">
    <citation type="submission" date="2018-05" db="EMBL/GenBank/DDBJ databases">
        <authorList>
            <person name="Lanie J.A."/>
            <person name="Ng W.-L."/>
            <person name="Kazmierczak K.M."/>
            <person name="Andrzejewski T.M."/>
            <person name="Davidsen T.M."/>
            <person name="Wayne K.J."/>
            <person name="Tettelin H."/>
            <person name="Glass J.I."/>
            <person name="Rusch D."/>
            <person name="Podicherti R."/>
            <person name="Tsui H.-C.T."/>
            <person name="Winkler M.E."/>
        </authorList>
    </citation>
    <scope>NUCLEOTIDE SEQUENCE</scope>
</reference>
<dbReference type="EMBL" id="UINC01035018">
    <property type="protein sequence ID" value="SVB26749.1"/>
    <property type="molecule type" value="Genomic_DNA"/>
</dbReference>
<sequence length="33" mass="3616">VTNATALTTTTTSRLLGNSKNLPITRTKKRPYP</sequence>
<protein>
    <submittedName>
        <fullName evidence="2">Uncharacterized protein</fullName>
    </submittedName>
</protein>
<accession>A0A382CLJ8</accession>
<evidence type="ECO:0000313" key="2">
    <source>
        <dbReference type="EMBL" id="SVB26749.1"/>
    </source>
</evidence>
<name>A0A382CLJ8_9ZZZZ</name>
<dbReference type="AlphaFoldDB" id="A0A382CLJ8"/>
<feature type="non-terminal residue" evidence="2">
    <location>
        <position position="1"/>
    </location>
</feature>
<proteinExistence type="predicted"/>
<feature type="compositionally biased region" description="Low complexity" evidence="1">
    <location>
        <begin position="1"/>
        <end position="12"/>
    </location>
</feature>
<organism evidence="2">
    <name type="scientific">marine metagenome</name>
    <dbReference type="NCBI Taxonomy" id="408172"/>
    <lineage>
        <taxon>unclassified sequences</taxon>
        <taxon>metagenomes</taxon>
        <taxon>ecological metagenomes</taxon>
    </lineage>
</organism>